<evidence type="ECO:0000313" key="3">
    <source>
        <dbReference type="EMBL" id="PUA31756.1"/>
    </source>
</evidence>
<dbReference type="GO" id="GO:0015995">
    <property type="term" value="P:chlorophyll biosynthetic process"/>
    <property type="evidence" value="ECO:0007669"/>
    <property type="project" value="InterPro"/>
</dbReference>
<dbReference type="InterPro" id="IPR003672">
    <property type="entry name" value="CobN/Mg_chltase"/>
</dbReference>
<accession>A0A2R7Y2H6</accession>
<reference evidence="3 4" key="1">
    <citation type="submission" date="2017-04" db="EMBL/GenBank/DDBJ databases">
        <title>Draft Aigarchaeota genome from a New Zealand hot spring.</title>
        <authorList>
            <person name="Reysenbach A.-L."/>
            <person name="Donaho J.A."/>
            <person name="Gerhart J."/>
            <person name="Kelley J.F."/>
            <person name="Kouba K."/>
            <person name="Podar M."/>
            <person name="Stott M."/>
        </authorList>
    </citation>
    <scope>NUCLEOTIDE SEQUENCE [LARGE SCALE GENOMIC DNA]</scope>
    <source>
        <strain evidence="3">NZ13_MG1</strain>
    </source>
</reference>
<evidence type="ECO:0000259" key="2">
    <source>
        <dbReference type="Pfam" id="PF02514"/>
    </source>
</evidence>
<dbReference type="AlphaFoldDB" id="A0A2R7Y2H6"/>
<protein>
    <submittedName>
        <fullName evidence="3">Magnesium chelatase subunit H</fullName>
    </submittedName>
</protein>
<sequence>MGKCMITMIGYQFRPCLLEAVRKVNDIVGGVLDFRFYNTYDVDGEVVDVQRFAEDLRRSQVVLIDVRGGDRVSRIICGELKNLRNTVVVFVGGSSEIINLTRLGSFSLHKFASLKEKPLIGRIFKGGKMDYGAILRMRDRFEKLGGKLPIGMLKHARNYALLLKYYDTPTLQNYYAMLLLLLKEYCKVKVDVEIPEPTVMPPMGIMEFKTGKIFTDSQSYLQSYRFRDRPLVGILFYGGYHYDQSYPAAKLLAEKLEEQGLGIMPVFCSDLRYYLAIEKFMLLDGKPVIDVLIDLLWFRLAGGPIGGDHNITRSVLTKLDVPCLHGIHLSSKTVEEWLESRHGIPPVETVTTVILPELDGRNEPIITHAVKKRLSEGVKLEEYVAIGDRVERLAQRAAKWVSLRRKPNSQKRIAIIIYNYPPGEENIGKAAYLNVFESLSRLLKALMDKGYNVTGAPSGRELKDLLISKGVVNSGEWVQPSRFDEAFLVSAEKYGMWLRNLPEKPRNQMLKEWGKPPGQIMAHNNSLLIPGLTFGNVFVGLQPTRGVHEDPSKIYHDKDLPPHHQYVAFYRWIRDEFKADAIIHLGTHGTLEFLPGKEIGLSSECFPDLLIADLPNIYVYHAVNNSESSIAKRRSYALIINHASPPHTDSGLHGDFQEIERLTAEYFDALQYGGERAKEVAKKILEKAGKYGLGECVEEVYDKIQEFKRSIIPKGLHVLGDKPSLDDAITYLTFLSRYDRGEISSLHRLIIESEGLNYIEVLEKPHKMAPDGRTYAKVLSDAEEIVKEILRDYLVNGSTSMLRNINKDEAIRALNFLKRVYERMMMSDEIGAVLDALDGRFIEPGPGGDFVRTPEVYPTGRNMYQLDPTNIPTEVAMERGKKIADDYLKSFYRRHGRYPRAVSVVLWAFETMKTGGETLAAVFHLLGVKPVWKSLYIRELEVIPLSDLGRPRIDVVVTICGIFRDTFYNVVELLDKAVRLVAGLKEPEDMNFVRAHVRKMESVHGENASLRVFGPPEGHYATSLTSIIESSNWRSEAELVNAYLESMKFAYGERKRNVESRKLLSSLLSNVEVVTQVRDSVDYEITDLDHYYEFLGGLAKAVQSESGKRPMVLVADTTRELVKVEGAEESIRRGIVTRTANPRWLDAMIEHGYNGVTKIADKVEYMIGLSATIGGIEDWMWNMVAENTVFDRERSERMKNVNIFAYRKLIKRLLEAAKRGYWKADKEIVERLEEEYLRTEELLEEEI</sequence>
<evidence type="ECO:0000256" key="1">
    <source>
        <dbReference type="ARBA" id="ARBA00010851"/>
    </source>
</evidence>
<comment type="similarity">
    <text evidence="1">Belongs to the Mg-chelatase subunit H family.</text>
</comment>
<dbReference type="CDD" id="cd10150">
    <property type="entry name" value="CobN_like"/>
    <property type="match status" value="1"/>
</dbReference>
<feature type="domain" description="CobN/magnesium chelatase" evidence="2">
    <location>
        <begin position="164"/>
        <end position="1227"/>
    </location>
</feature>
<gene>
    <name evidence="3" type="ORF">B9J98_05400</name>
</gene>
<dbReference type="PANTHER" id="PTHR44119">
    <property type="entry name" value="MAGNESIUM-CHELATASE SUBUNIT CHLH, CHLOROPLASTIC"/>
    <property type="match status" value="1"/>
</dbReference>
<dbReference type="GO" id="GO:0016851">
    <property type="term" value="F:magnesium chelatase activity"/>
    <property type="evidence" value="ECO:0007669"/>
    <property type="project" value="InterPro"/>
</dbReference>
<organism evidence="3 4">
    <name type="scientific">Candidatus Terraquivivens tikiterensis</name>
    <dbReference type="NCBI Taxonomy" id="1980982"/>
    <lineage>
        <taxon>Archaea</taxon>
        <taxon>Nitrososphaerota</taxon>
        <taxon>Candidatus Wolframiiraptoraceae</taxon>
        <taxon>Candidatus Terraquivivens</taxon>
    </lineage>
</organism>
<evidence type="ECO:0000313" key="4">
    <source>
        <dbReference type="Proteomes" id="UP000244066"/>
    </source>
</evidence>
<dbReference type="EMBL" id="NDWU01000013">
    <property type="protein sequence ID" value="PUA31756.1"/>
    <property type="molecule type" value="Genomic_DNA"/>
</dbReference>
<proteinExistence type="inferred from homology"/>
<dbReference type="Proteomes" id="UP000244066">
    <property type="component" value="Unassembled WGS sequence"/>
</dbReference>
<dbReference type="PANTHER" id="PTHR44119:SF1">
    <property type="entry name" value="MAGNESIUM-CHELATASE SUBUNIT CHLH, CHLOROPLASTIC"/>
    <property type="match status" value="1"/>
</dbReference>
<dbReference type="InterPro" id="IPR011771">
    <property type="entry name" value="BchH"/>
</dbReference>
<name>A0A2R7Y2H6_9ARCH</name>
<dbReference type="NCBIfam" id="TIGR02025">
    <property type="entry name" value="BchH"/>
    <property type="match status" value="1"/>
</dbReference>
<dbReference type="Pfam" id="PF02514">
    <property type="entry name" value="CobN-Mg_chel"/>
    <property type="match status" value="1"/>
</dbReference>
<comment type="caution">
    <text evidence="3">The sequence shown here is derived from an EMBL/GenBank/DDBJ whole genome shotgun (WGS) entry which is preliminary data.</text>
</comment>